<evidence type="ECO:0000256" key="4">
    <source>
        <dbReference type="ARBA" id="ARBA00022806"/>
    </source>
</evidence>
<dbReference type="Pfam" id="PF00580">
    <property type="entry name" value="UvrD-helicase"/>
    <property type="match status" value="1"/>
</dbReference>
<dbReference type="eggNOG" id="COG0210">
    <property type="taxonomic scope" value="Bacteria"/>
</dbReference>
<dbReference type="GO" id="GO:0016887">
    <property type="term" value="F:ATP hydrolysis activity"/>
    <property type="evidence" value="ECO:0007669"/>
    <property type="project" value="RHEA"/>
</dbReference>
<dbReference type="AlphaFoldDB" id="A0A1E5DYQ0"/>
<dbReference type="GO" id="GO:0005524">
    <property type="term" value="F:ATP binding"/>
    <property type="evidence" value="ECO:0007669"/>
    <property type="project" value="UniProtKB-UniRule"/>
</dbReference>
<dbReference type="Pfam" id="PF12462">
    <property type="entry name" value="Helicase_IV_N"/>
    <property type="match status" value="1"/>
</dbReference>
<feature type="binding site" evidence="10">
    <location>
        <begin position="235"/>
        <end position="242"/>
    </location>
    <ligand>
        <name>ATP</name>
        <dbReference type="ChEBI" id="CHEBI:30616"/>
    </ligand>
</feature>
<comment type="catalytic activity">
    <reaction evidence="7">
        <text>Couples ATP hydrolysis with the unwinding of duplex DNA by translocating in the 3'-5' direction.</text>
        <dbReference type="EC" id="5.6.2.4"/>
    </reaction>
</comment>
<dbReference type="InterPro" id="IPR013986">
    <property type="entry name" value="DExx_box_DNA_helicase_dom_sf"/>
</dbReference>
<evidence type="ECO:0000256" key="1">
    <source>
        <dbReference type="ARBA" id="ARBA00009922"/>
    </source>
</evidence>
<organism evidence="12 13">
    <name type="scientific">Vibrio rumoiensis 1S-45</name>
    <dbReference type="NCBI Taxonomy" id="1188252"/>
    <lineage>
        <taxon>Bacteria</taxon>
        <taxon>Pseudomonadati</taxon>
        <taxon>Pseudomonadota</taxon>
        <taxon>Gammaproteobacteria</taxon>
        <taxon>Vibrionales</taxon>
        <taxon>Vibrionaceae</taxon>
        <taxon>Vibrio</taxon>
    </lineage>
</organism>
<evidence type="ECO:0000256" key="3">
    <source>
        <dbReference type="ARBA" id="ARBA00022801"/>
    </source>
</evidence>
<evidence type="ECO:0000256" key="5">
    <source>
        <dbReference type="ARBA" id="ARBA00022840"/>
    </source>
</evidence>
<evidence type="ECO:0000313" key="13">
    <source>
        <dbReference type="Proteomes" id="UP000094070"/>
    </source>
</evidence>
<dbReference type="Pfam" id="PF13361">
    <property type="entry name" value="UvrD_C"/>
    <property type="match status" value="1"/>
</dbReference>
<evidence type="ECO:0000256" key="6">
    <source>
        <dbReference type="ARBA" id="ARBA00023235"/>
    </source>
</evidence>
<dbReference type="EMBL" id="AJYK02000103">
    <property type="protein sequence ID" value="OEF22856.1"/>
    <property type="molecule type" value="Genomic_DNA"/>
</dbReference>
<comment type="similarity">
    <text evidence="1">Belongs to the helicase family. UvrD subfamily.</text>
</comment>
<evidence type="ECO:0000256" key="2">
    <source>
        <dbReference type="ARBA" id="ARBA00022741"/>
    </source>
</evidence>
<dbReference type="GO" id="GO:0043138">
    <property type="term" value="F:3'-5' DNA helicase activity"/>
    <property type="evidence" value="ECO:0007669"/>
    <property type="project" value="UniProtKB-EC"/>
</dbReference>
<dbReference type="GO" id="GO:0003677">
    <property type="term" value="F:DNA binding"/>
    <property type="evidence" value="ECO:0007669"/>
    <property type="project" value="InterPro"/>
</dbReference>
<feature type="domain" description="UvrD-like helicase ATP-binding" evidence="11">
    <location>
        <begin position="214"/>
        <end position="538"/>
    </location>
</feature>
<proteinExistence type="inferred from homology"/>
<keyword evidence="5 10" id="KW-0067">ATP-binding</keyword>
<accession>A0A1E5DYQ0</accession>
<comment type="catalytic activity">
    <reaction evidence="9">
        <text>ATP + H2O = ADP + phosphate + H(+)</text>
        <dbReference type="Rhea" id="RHEA:13065"/>
        <dbReference type="ChEBI" id="CHEBI:15377"/>
        <dbReference type="ChEBI" id="CHEBI:15378"/>
        <dbReference type="ChEBI" id="CHEBI:30616"/>
        <dbReference type="ChEBI" id="CHEBI:43474"/>
        <dbReference type="ChEBI" id="CHEBI:456216"/>
        <dbReference type="EC" id="5.6.2.4"/>
    </reaction>
</comment>
<evidence type="ECO:0000256" key="10">
    <source>
        <dbReference type="PROSITE-ProRule" id="PRU00560"/>
    </source>
</evidence>
<sequence length="715" mass="82910">MQLSASRLAQFFIQNEYQEVEVKDQCITLSSPADEIQIPFAAWNGEVTLERGLVWGSLYFHSYEQDDEQLQWLVQGLPWQECQVFAQQTVGEYRRWQNNQSESLAKLLPSWLKQLQELVNQPRFLTHSSLQFWRKGIEDDLAKNDMSLPDVIHIFPTHNEWDHQDDYQQSTPSVMSGLKRWLTHPEASLEQRNQTWIENQEYDWKDFFKECERSPLNPSQQTAVLLNDDHTLVLAGAGSGKTSVLMAKVGYLLKSEQAQASDILMVAFGREAAKEMQQRITEKFGSAASGIKVQTFHQLGLDIIKQVEGAQVEISPLATTPKQKSAWFSQWLKTHWMTETNFKRWQKHLLDWPIAFLKGDVDLGSQAENPKLLAWLEQQVDQLSALQLPKKKLQEQIIERADYPKLNSELMLAWPCYQAWQKMLKEENQIDFNSMIFKATQYIRNGKFKPKWRYMMVDEYQDISPNRLDLLDSICQSSVNEISLGQTSTQQPCALFAVGDDWQAIYRFAGADVHLTTGFQKRFHNAKIHYLDTTYRFNNQIGEVANPFIQRNPSQLEKTLNSHKHQKQKAVTIAPMPSLEKILSELNNQDKARKKVLILGRNHYHEPNDLKTLQKLNLHLDIEYKTCHASKGQEADYVIIVSLDEGQFPAVERQKHLHDALLSSQDDFPHAEERRLFYVAMTRAKEKVWLLHNANPSAFIKELKAGRYPVVVKKR</sequence>
<evidence type="ECO:0000259" key="11">
    <source>
        <dbReference type="PROSITE" id="PS51198"/>
    </source>
</evidence>
<keyword evidence="3 10" id="KW-0378">Hydrolase</keyword>
<dbReference type="InterPro" id="IPR027417">
    <property type="entry name" value="P-loop_NTPase"/>
</dbReference>
<evidence type="ECO:0000256" key="8">
    <source>
        <dbReference type="ARBA" id="ARBA00034808"/>
    </source>
</evidence>
<dbReference type="PANTHER" id="PTHR11070:SF63">
    <property type="entry name" value="DNA HELICASE IV"/>
    <property type="match status" value="1"/>
</dbReference>
<protein>
    <recommendedName>
        <fullName evidence="8">DNA 3'-5' helicase</fullName>
        <ecNumber evidence="8">5.6.2.4</ecNumber>
    </recommendedName>
</protein>
<dbReference type="CDD" id="cd17932">
    <property type="entry name" value="DEXQc_UvrD"/>
    <property type="match status" value="1"/>
</dbReference>
<keyword evidence="4 10" id="KW-0347">Helicase</keyword>
<dbReference type="STRING" id="1188252.A1QC_13290"/>
<keyword evidence="6" id="KW-0413">Isomerase</keyword>
<dbReference type="InterPro" id="IPR014016">
    <property type="entry name" value="UvrD-like_ATP-bd"/>
</dbReference>
<dbReference type="PROSITE" id="PS51198">
    <property type="entry name" value="UVRD_HELICASE_ATP_BIND"/>
    <property type="match status" value="1"/>
</dbReference>
<dbReference type="Proteomes" id="UP000094070">
    <property type="component" value="Unassembled WGS sequence"/>
</dbReference>
<name>A0A1E5DYQ0_9VIBR</name>
<dbReference type="OrthoDB" id="5298826at2"/>
<dbReference type="Gene3D" id="1.10.10.160">
    <property type="match status" value="1"/>
</dbReference>
<keyword evidence="13" id="KW-1185">Reference proteome</keyword>
<dbReference type="CDD" id="cd18807">
    <property type="entry name" value="SF1_C_UvrD"/>
    <property type="match status" value="1"/>
</dbReference>
<dbReference type="EC" id="5.6.2.4" evidence="8"/>
<dbReference type="InterPro" id="IPR014017">
    <property type="entry name" value="DNA_helicase_UvrD-like_C"/>
</dbReference>
<evidence type="ECO:0000256" key="9">
    <source>
        <dbReference type="ARBA" id="ARBA00048988"/>
    </source>
</evidence>
<dbReference type="GO" id="GO:0000725">
    <property type="term" value="P:recombinational repair"/>
    <property type="evidence" value="ECO:0007669"/>
    <property type="project" value="TreeGrafter"/>
</dbReference>
<comment type="caution">
    <text evidence="12">The sequence shown here is derived from an EMBL/GenBank/DDBJ whole genome shotgun (WGS) entry which is preliminary data.</text>
</comment>
<dbReference type="RefSeq" id="WP_017023695.1">
    <property type="nucleotide sequence ID" value="NZ_AJYK02000103.1"/>
</dbReference>
<dbReference type="SUPFAM" id="SSF52540">
    <property type="entry name" value="P-loop containing nucleoside triphosphate hydrolases"/>
    <property type="match status" value="1"/>
</dbReference>
<dbReference type="NCBIfam" id="NF008276">
    <property type="entry name" value="PRK11054.1"/>
    <property type="match status" value="1"/>
</dbReference>
<dbReference type="InterPro" id="IPR000212">
    <property type="entry name" value="DNA_helicase_UvrD/REP"/>
</dbReference>
<evidence type="ECO:0000313" key="12">
    <source>
        <dbReference type="EMBL" id="OEF22856.1"/>
    </source>
</evidence>
<reference evidence="12 13" key="1">
    <citation type="journal article" date="2012" name="Science">
        <title>Ecological populations of bacteria act as socially cohesive units of antibiotic production and resistance.</title>
        <authorList>
            <person name="Cordero O.X."/>
            <person name="Wildschutte H."/>
            <person name="Kirkup B."/>
            <person name="Proehl S."/>
            <person name="Ngo L."/>
            <person name="Hussain F."/>
            <person name="Le Roux F."/>
            <person name="Mincer T."/>
            <person name="Polz M.F."/>
        </authorList>
    </citation>
    <scope>NUCLEOTIDE SEQUENCE [LARGE SCALE GENOMIC DNA]</scope>
    <source>
        <strain evidence="12 13">1S-45</strain>
    </source>
</reference>
<evidence type="ECO:0000256" key="7">
    <source>
        <dbReference type="ARBA" id="ARBA00034617"/>
    </source>
</evidence>
<keyword evidence="2 10" id="KW-0547">Nucleotide-binding</keyword>
<gene>
    <name evidence="12" type="ORF">A1QC_13290</name>
</gene>
<dbReference type="FunFam" id="3.40.50.300:FF:000975">
    <property type="entry name" value="DNA helicase"/>
    <property type="match status" value="1"/>
</dbReference>
<dbReference type="InterPro" id="IPR022161">
    <property type="entry name" value="Helicase_IV_N"/>
</dbReference>
<dbReference type="PANTHER" id="PTHR11070">
    <property type="entry name" value="UVRD / RECB / PCRA DNA HELICASE FAMILY MEMBER"/>
    <property type="match status" value="1"/>
</dbReference>
<dbReference type="Gene3D" id="3.40.50.300">
    <property type="entry name" value="P-loop containing nucleotide triphosphate hydrolases"/>
    <property type="match status" value="2"/>
</dbReference>
<dbReference type="GO" id="GO:0005829">
    <property type="term" value="C:cytosol"/>
    <property type="evidence" value="ECO:0007669"/>
    <property type="project" value="TreeGrafter"/>
</dbReference>